<organism evidence="1 2">
    <name type="scientific">Parerythrobacter jejuensis</name>
    <dbReference type="NCBI Taxonomy" id="795812"/>
    <lineage>
        <taxon>Bacteria</taxon>
        <taxon>Pseudomonadati</taxon>
        <taxon>Pseudomonadota</taxon>
        <taxon>Alphaproteobacteria</taxon>
        <taxon>Sphingomonadales</taxon>
        <taxon>Erythrobacteraceae</taxon>
        <taxon>Parerythrobacter</taxon>
    </lineage>
</organism>
<dbReference type="OrthoDB" id="1997677at2"/>
<proteinExistence type="predicted"/>
<reference evidence="1 2" key="1">
    <citation type="submission" date="2019-12" db="EMBL/GenBank/DDBJ databases">
        <title>Genomic-based taxomic classification of the family Erythrobacteraceae.</title>
        <authorList>
            <person name="Xu L."/>
        </authorList>
    </citation>
    <scope>NUCLEOTIDE SEQUENCE [LARGE SCALE GENOMIC DNA]</scope>
    <source>
        <strain evidence="1 2">JCM 16677</strain>
    </source>
</reference>
<protein>
    <recommendedName>
        <fullName evidence="3">Glycosyl transferase family 2</fullName>
    </recommendedName>
</protein>
<dbReference type="Pfam" id="PF13704">
    <property type="entry name" value="Glyco_tranf_2_4"/>
    <property type="match status" value="1"/>
</dbReference>
<sequence>MTSSSFGPSFAVTYTVKDEARLLPDALKWHRALGAQRFYIFLDGTTDSMRDWLDTQSDVMVRESVPPAEVGDAPGFSKKLAKGWDTFIDARKNLNAWVAARLALKDGIDWLAMIDPDELLLPDPAGGVDPIAMQSLLGGQEPDVAQILLPNCDVLPDGEPRTSPFAHRHFQARYPALEAAWRAARKALSVVSNPLKVARYDQWFWDRALGADLPRRLVHPVTGATIPAGYFLSYSSYKSILRTRLHRGWRPTIHHWTSDDGQGDMVKAKRARVLHFDFTDAASYLHKFGQRRGNREERPIHFATRRAIGDIALDCSEAEAQRFFDECLTVSDPARMAHLVERGVALDLPQIAAFFAGEGASR</sequence>
<keyword evidence="2" id="KW-1185">Reference proteome</keyword>
<accession>A0A845ARM3</accession>
<name>A0A845ARM3_9SPHN</name>
<comment type="caution">
    <text evidence="1">The sequence shown here is derived from an EMBL/GenBank/DDBJ whole genome shotgun (WGS) entry which is preliminary data.</text>
</comment>
<evidence type="ECO:0008006" key="3">
    <source>
        <dbReference type="Google" id="ProtNLM"/>
    </source>
</evidence>
<dbReference type="RefSeq" id="WP_160778990.1">
    <property type="nucleotide sequence ID" value="NZ_BAAAZF010000001.1"/>
</dbReference>
<dbReference type="Proteomes" id="UP000446786">
    <property type="component" value="Unassembled WGS sequence"/>
</dbReference>
<evidence type="ECO:0000313" key="2">
    <source>
        <dbReference type="Proteomes" id="UP000446786"/>
    </source>
</evidence>
<gene>
    <name evidence="1" type="ORF">GRI94_06995</name>
</gene>
<evidence type="ECO:0000313" key="1">
    <source>
        <dbReference type="EMBL" id="MXP31565.1"/>
    </source>
</evidence>
<dbReference type="EMBL" id="WTYE01000001">
    <property type="protein sequence ID" value="MXP31565.1"/>
    <property type="molecule type" value="Genomic_DNA"/>
</dbReference>
<dbReference type="AlphaFoldDB" id="A0A845ARM3"/>